<dbReference type="Proteomes" id="UP000077164">
    <property type="component" value="Unassembled WGS sequence"/>
</dbReference>
<dbReference type="InterPro" id="IPR006116">
    <property type="entry name" value="NT_2-5OAS_ClassI-CCAase"/>
</dbReference>
<dbReference type="Pfam" id="PF18144">
    <property type="entry name" value="SMODS"/>
    <property type="match status" value="1"/>
</dbReference>
<dbReference type="GO" id="GO:0051607">
    <property type="term" value="P:defense response to virus"/>
    <property type="evidence" value="ECO:0007669"/>
    <property type="project" value="UniProtKB-KW"/>
</dbReference>
<dbReference type="EMBL" id="LVJE01000015">
    <property type="protein sequence ID" value="OAB27747.1"/>
    <property type="molecule type" value="Genomic_DNA"/>
</dbReference>
<keyword evidence="3" id="KW-1185">Reference proteome</keyword>
<dbReference type="GO" id="GO:0016779">
    <property type="term" value="F:nucleotidyltransferase activity"/>
    <property type="evidence" value="ECO:0007669"/>
    <property type="project" value="InterPro"/>
</dbReference>
<gene>
    <name evidence="2" type="ORF">FBFR_10590</name>
</gene>
<dbReference type="AlphaFoldDB" id="A0A167WU51"/>
<protein>
    <recommendedName>
        <fullName evidence="4">Nucleotidyltransferase</fullName>
    </recommendedName>
</protein>
<evidence type="ECO:0000313" key="2">
    <source>
        <dbReference type="EMBL" id="OAB27747.1"/>
    </source>
</evidence>
<organism evidence="2 3">
    <name type="scientific">Flavobacterium fryxellicola</name>
    <dbReference type="NCBI Taxonomy" id="249352"/>
    <lineage>
        <taxon>Bacteria</taxon>
        <taxon>Pseudomonadati</taxon>
        <taxon>Bacteroidota</taxon>
        <taxon>Flavobacteriia</taxon>
        <taxon>Flavobacteriales</taxon>
        <taxon>Flavobacteriaceae</taxon>
        <taxon>Flavobacterium</taxon>
    </lineage>
</organism>
<evidence type="ECO:0000313" key="3">
    <source>
        <dbReference type="Proteomes" id="UP000077164"/>
    </source>
</evidence>
<name>A0A167WU51_9FLAO</name>
<dbReference type="CDD" id="cd05400">
    <property type="entry name" value="NT_2-5OAS_ClassI-CCAase"/>
    <property type="match status" value="1"/>
</dbReference>
<dbReference type="SUPFAM" id="SSF81301">
    <property type="entry name" value="Nucleotidyltransferase"/>
    <property type="match status" value="1"/>
</dbReference>
<keyword evidence="1" id="KW-0051">Antiviral defense</keyword>
<comment type="caution">
    <text evidence="2">The sequence shown here is derived from an EMBL/GenBank/DDBJ whole genome shotgun (WGS) entry which is preliminary data.</text>
</comment>
<evidence type="ECO:0000256" key="1">
    <source>
        <dbReference type="ARBA" id="ARBA00023118"/>
    </source>
</evidence>
<dbReference type="RefSeq" id="WP_066080949.1">
    <property type="nucleotide sequence ID" value="NZ_FRDK01000022.1"/>
</dbReference>
<dbReference type="STRING" id="249352.SAMN05444395_1224"/>
<dbReference type="OrthoDB" id="2082416at2"/>
<sequence>MASINSRLQTVSSDLFIKYNSTERTYIESKITNLKANLIAWFGSSISEILVFGSYKRDTILPRKFDDYSDVDILVVFTNAEQERTPETYRTRLKKFADAKYPTSKVLKDHPSIVLEMNKIKFDLVPSRKSLSWFSNTYQIPNKSGYWMDTDPIGFNTAVTEVNTKYNSVVKPLIRLFKRWNAHNNYPFTTYDLERKIAEMNFSGDNHQKGFLYAIDQLSTSGLTLVGTQKVETLKTNGKWIKEYLERDNQEKAIEVTCRILGIMP</sequence>
<evidence type="ECO:0008006" key="4">
    <source>
        <dbReference type="Google" id="ProtNLM"/>
    </source>
</evidence>
<dbReference type="InterPro" id="IPR043519">
    <property type="entry name" value="NT_sf"/>
</dbReference>
<proteinExistence type="predicted"/>
<dbReference type="Gene3D" id="3.30.460.10">
    <property type="entry name" value="Beta Polymerase, domain 2"/>
    <property type="match status" value="1"/>
</dbReference>
<reference evidence="2 3" key="1">
    <citation type="submission" date="2016-03" db="EMBL/GenBank/DDBJ databases">
        <title>Draft genome sequence of Flavobacterium fryxellicola DSM 16209.</title>
        <authorList>
            <person name="Shin S.-K."/>
            <person name="Yi H."/>
        </authorList>
    </citation>
    <scope>NUCLEOTIDE SEQUENCE [LARGE SCALE GENOMIC DNA]</scope>
    <source>
        <strain evidence="2 3">DSM 16209</strain>
    </source>
</reference>
<accession>A0A167WU51</accession>